<dbReference type="RefSeq" id="WP_166121259.1">
    <property type="nucleotide sequence ID" value="NZ_JAFDVD010000003.1"/>
</dbReference>
<reference evidence="1" key="1">
    <citation type="submission" date="2021-02" db="EMBL/GenBank/DDBJ databases">
        <title>Phycicoccus sp. MQZ13P-5T, whole genome shotgun sequence.</title>
        <authorList>
            <person name="Tuo L."/>
        </authorList>
    </citation>
    <scope>NUCLEOTIDE SEQUENCE</scope>
    <source>
        <strain evidence="1">MQZ13P-5</strain>
    </source>
</reference>
<accession>A0ABS2CGQ5</accession>
<proteinExistence type="predicted"/>
<comment type="caution">
    <text evidence="1">The sequence shown here is derived from an EMBL/GenBank/DDBJ whole genome shotgun (WGS) entry which is preliminary data.</text>
</comment>
<gene>
    <name evidence="1" type="ORF">JQN70_01465</name>
</gene>
<dbReference type="SUPFAM" id="SSF140453">
    <property type="entry name" value="EsxAB dimer-like"/>
    <property type="match status" value="1"/>
</dbReference>
<keyword evidence="2" id="KW-1185">Reference proteome</keyword>
<sequence length="105" mass="11340">MGDQFRAGAGVVKASADIVSVARGDLRTQVNNLRTQMEAVKAHWEGQGASSFQQVSEAWKIQTQDIVDVLDTFEANLTGTQRQYDADDQASASNLSKYSSMLGNG</sequence>
<dbReference type="InterPro" id="IPR036689">
    <property type="entry name" value="ESAT-6-like_sf"/>
</dbReference>
<organism evidence="1 2">
    <name type="scientific">Phycicoccus sonneratiae</name>
    <dbReference type="NCBI Taxonomy" id="2807628"/>
    <lineage>
        <taxon>Bacteria</taxon>
        <taxon>Bacillati</taxon>
        <taxon>Actinomycetota</taxon>
        <taxon>Actinomycetes</taxon>
        <taxon>Micrococcales</taxon>
        <taxon>Intrasporangiaceae</taxon>
        <taxon>Phycicoccus</taxon>
    </lineage>
</organism>
<dbReference type="Proteomes" id="UP001430172">
    <property type="component" value="Unassembled WGS sequence"/>
</dbReference>
<dbReference type="Gene3D" id="1.10.287.1060">
    <property type="entry name" value="ESAT-6-like"/>
    <property type="match status" value="1"/>
</dbReference>
<protein>
    <submittedName>
        <fullName evidence="1">WXG100 family type VII secretion target</fullName>
    </submittedName>
</protein>
<name>A0ABS2CGQ5_9MICO</name>
<evidence type="ECO:0000313" key="2">
    <source>
        <dbReference type="Proteomes" id="UP001430172"/>
    </source>
</evidence>
<dbReference type="EMBL" id="JAFDVD010000003">
    <property type="protein sequence ID" value="MBM6399052.1"/>
    <property type="molecule type" value="Genomic_DNA"/>
</dbReference>
<evidence type="ECO:0000313" key="1">
    <source>
        <dbReference type="EMBL" id="MBM6399052.1"/>
    </source>
</evidence>
<dbReference type="Pfam" id="PF06013">
    <property type="entry name" value="WXG100"/>
    <property type="match status" value="1"/>
</dbReference>
<dbReference type="InterPro" id="IPR010310">
    <property type="entry name" value="T7SS_ESAT-6-like"/>
</dbReference>